<dbReference type="SUPFAM" id="SSF88688">
    <property type="entry name" value="Families 57/38 glycoside transferase middle domain"/>
    <property type="match status" value="1"/>
</dbReference>
<keyword evidence="8" id="KW-1185">Reference proteome</keyword>
<dbReference type="Pfam" id="PF22907">
    <property type="entry name" value="Ams1-like_1st"/>
    <property type="match status" value="1"/>
</dbReference>
<dbReference type="Gene3D" id="3.20.110.10">
    <property type="entry name" value="Glycoside hydrolase 38, N terminal domain"/>
    <property type="match status" value="1"/>
</dbReference>
<name>A0ABT9P7S9_9ACTN</name>
<comment type="caution">
    <text evidence="7">The sequence shown here is derived from an EMBL/GenBank/DDBJ whole genome shotgun (WGS) entry which is preliminary data.</text>
</comment>
<keyword evidence="2" id="KW-0479">Metal-binding</keyword>
<dbReference type="Pfam" id="PF07748">
    <property type="entry name" value="Glyco_hydro_38C"/>
    <property type="match status" value="1"/>
</dbReference>
<dbReference type="SMART" id="SM00872">
    <property type="entry name" value="Alpha-mann_mid"/>
    <property type="match status" value="1"/>
</dbReference>
<dbReference type="SUPFAM" id="SSF88713">
    <property type="entry name" value="Glycoside hydrolase/deacetylase"/>
    <property type="match status" value="1"/>
</dbReference>
<dbReference type="Pfam" id="PF17677">
    <property type="entry name" value="Glyco_hydro38C2"/>
    <property type="match status" value="1"/>
</dbReference>
<evidence type="ECO:0000313" key="7">
    <source>
        <dbReference type="EMBL" id="MDP9828760.1"/>
    </source>
</evidence>
<feature type="compositionally biased region" description="Low complexity" evidence="5">
    <location>
        <begin position="99"/>
        <end position="118"/>
    </location>
</feature>
<dbReference type="InterPro" id="IPR011330">
    <property type="entry name" value="Glyco_hydro/deAcase_b/a-brl"/>
</dbReference>
<dbReference type="InterPro" id="IPR037094">
    <property type="entry name" value="Glyco_hydro_38_cen_sf"/>
</dbReference>
<dbReference type="SUPFAM" id="SSF74650">
    <property type="entry name" value="Galactose mutarotase-like"/>
    <property type="match status" value="1"/>
</dbReference>
<dbReference type="EC" id="3.2.1.24" evidence="7"/>
<dbReference type="InterPro" id="IPR041147">
    <property type="entry name" value="GH38_C"/>
</dbReference>
<comment type="similarity">
    <text evidence="1">Belongs to the glycosyl hydrolase 38 family.</text>
</comment>
<feature type="compositionally biased region" description="Pro residues" evidence="5">
    <location>
        <begin position="89"/>
        <end position="98"/>
    </location>
</feature>
<dbReference type="Pfam" id="PF09261">
    <property type="entry name" value="Alpha-mann_mid"/>
    <property type="match status" value="1"/>
</dbReference>
<dbReference type="Gene3D" id="1.20.1270.50">
    <property type="entry name" value="Glycoside hydrolase family 38, central domain"/>
    <property type="match status" value="1"/>
</dbReference>
<dbReference type="CDD" id="cd10789">
    <property type="entry name" value="GH38N_AMII_ER_cytosolic"/>
    <property type="match status" value="1"/>
</dbReference>
<evidence type="ECO:0000256" key="1">
    <source>
        <dbReference type="ARBA" id="ARBA00009792"/>
    </source>
</evidence>
<evidence type="ECO:0000256" key="4">
    <source>
        <dbReference type="ARBA" id="ARBA00023295"/>
    </source>
</evidence>
<dbReference type="Proteomes" id="UP001235712">
    <property type="component" value="Unassembled WGS sequence"/>
</dbReference>
<dbReference type="EMBL" id="JAUSQZ010000001">
    <property type="protein sequence ID" value="MDP9828760.1"/>
    <property type="molecule type" value="Genomic_DNA"/>
</dbReference>
<dbReference type="InterPro" id="IPR028995">
    <property type="entry name" value="Glyco_hydro_57/38_cen_sf"/>
</dbReference>
<dbReference type="InterPro" id="IPR011682">
    <property type="entry name" value="Glyco_hydro_38_C"/>
</dbReference>
<accession>A0ABT9P7S9</accession>
<dbReference type="InterPro" id="IPR027291">
    <property type="entry name" value="Glyco_hydro_38_N_sf"/>
</dbReference>
<keyword evidence="7" id="KW-0223">Dioxygenase</keyword>
<proteinExistence type="inferred from homology"/>
<keyword evidence="4 7" id="KW-0326">Glycosidase</keyword>
<reference evidence="7 8" key="1">
    <citation type="submission" date="2023-07" db="EMBL/GenBank/DDBJ databases">
        <title>Sequencing the genomes of 1000 actinobacteria strains.</title>
        <authorList>
            <person name="Klenk H.-P."/>
        </authorList>
    </citation>
    <scope>NUCLEOTIDE SEQUENCE [LARGE SCALE GENOMIC DNA]</scope>
    <source>
        <strain evidence="7 8">DSM 44388</strain>
    </source>
</reference>
<evidence type="ECO:0000256" key="3">
    <source>
        <dbReference type="ARBA" id="ARBA00022801"/>
    </source>
</evidence>
<dbReference type="InterPro" id="IPR054723">
    <property type="entry name" value="Ams1-like_N"/>
</dbReference>
<dbReference type="RefSeq" id="WP_307246270.1">
    <property type="nucleotide sequence ID" value="NZ_JAUSQZ010000001.1"/>
</dbReference>
<evidence type="ECO:0000256" key="5">
    <source>
        <dbReference type="SAM" id="MobiDB-lite"/>
    </source>
</evidence>
<dbReference type="PANTHER" id="PTHR46017">
    <property type="entry name" value="ALPHA-MANNOSIDASE 2C1"/>
    <property type="match status" value="1"/>
</dbReference>
<dbReference type="Gene3D" id="2.70.98.30">
    <property type="entry name" value="Golgi alpha-mannosidase II, domain 4"/>
    <property type="match status" value="1"/>
</dbReference>
<dbReference type="Pfam" id="PF01074">
    <property type="entry name" value="Glyco_hydro_38N"/>
    <property type="match status" value="1"/>
</dbReference>
<feature type="domain" description="Glycoside hydrolase family 38 central" evidence="6">
    <location>
        <begin position="571"/>
        <end position="649"/>
    </location>
</feature>
<dbReference type="InterPro" id="IPR000602">
    <property type="entry name" value="Glyco_hydro_38_N"/>
</dbReference>
<organism evidence="7 8">
    <name type="scientific">Kineosporia succinea</name>
    <dbReference type="NCBI Taxonomy" id="84632"/>
    <lineage>
        <taxon>Bacteria</taxon>
        <taxon>Bacillati</taxon>
        <taxon>Actinomycetota</taxon>
        <taxon>Actinomycetes</taxon>
        <taxon>Kineosporiales</taxon>
        <taxon>Kineosporiaceae</taxon>
        <taxon>Kineosporia</taxon>
    </lineage>
</organism>
<dbReference type="GO" id="GO:0004559">
    <property type="term" value="F:alpha-mannosidase activity"/>
    <property type="evidence" value="ECO:0007669"/>
    <property type="project" value="UniProtKB-EC"/>
</dbReference>
<keyword evidence="7" id="KW-0560">Oxidoreductase</keyword>
<dbReference type="PANTHER" id="PTHR46017:SF1">
    <property type="entry name" value="ALPHA-MANNOSIDASE 2C1"/>
    <property type="match status" value="1"/>
</dbReference>
<protein>
    <submittedName>
        <fullName evidence="7">Alpha-mannosidase</fullName>
        <ecNumber evidence="7">3.2.1.24</ecNumber>
    </submittedName>
</protein>
<evidence type="ECO:0000259" key="6">
    <source>
        <dbReference type="SMART" id="SM00872"/>
    </source>
</evidence>
<dbReference type="InterPro" id="IPR015341">
    <property type="entry name" value="Glyco_hydro_38_cen"/>
</dbReference>
<dbReference type="InterPro" id="IPR011013">
    <property type="entry name" value="Gal_mutarotase_sf_dom"/>
</dbReference>
<evidence type="ECO:0000313" key="8">
    <source>
        <dbReference type="Proteomes" id="UP001235712"/>
    </source>
</evidence>
<gene>
    <name evidence="7" type="ORF">J2S57_004509</name>
</gene>
<sequence>MHLNPSHVIDRLPRAVRERIVPLLHQPVSDVTVAAWRVGGEPVPPALAINLDPALYQPLALGETWGPAWGTTWLRIEGRVPHALLPAGPGEPAPPTEPTQPTRPAQPARPAQLTRPAQPTQPPRPVERAHPAQFPLPVELVLDLGWFDHSVGGHCEGLVFRPDGVPVKALHPRNGWVRLTGPGAAPGVLADDGSFTLFVEAAANPLLLGLPPFVATTLGEKPGPGEPEPYRLISAGLFTFSPEIFELLRDLEATGDLLPTLDSTEPRYWQMLRAVENALDAATPAQARAALQPALARPAHASAHRMTAVGHAHIDSAWLWPLRETRRKVARTLTNVLTLMETDDEFVYAMSSAQQYQWVREDHPELFERVRQRVAEGRIVPVGGMWVESDAVMPTGESLVRQITFGKRWFAEAFGHESQLVWLPDSFGYSGAWPQIARRAGYRYFLTQKISWNDTTTFPHHTFSWEGLDGSRILTHFPPADTYAAEVTAAELKHAVSNFRDKAISSQSLLLFGYGDGGGGPNREMLSRTHRFADLEGAARVGLGHPEQFFREVEAELGDEAPLWSGELYLELHRGTLTSQIAMKQGNRRAEALLRTVEYLATVGAVRRGRSYPYDELEQAWHTVLLHQFHDILPGSSISWVHREARDTYQSLEASLRSLLPTEGESGRVADFSVVRVSSAVPPTADAVVDNGVLRAEIGANGTVTALVDVHTGRSLLVPGQELGALQLFRDQPARWDAWDLDRHVLRNPGNRITMDAPVTVTVGERDVVVTRVHGASTYVTRYSLQPGVPRLDITVEVDWQEREHLLKLSLPVAVHTRSARFEAQYGALDRPTHENTAADEAQFEVCSHRWVHVTEPGFGVGVANDSTYGCDVRRVPGGTEIRPTLLRAPHFPDPDTDRGQHVFRFAVVAGDESLTRAVADDLNAPELGHLPDTAPLVSLELASGAAVVDWIKLADDRSGDVVVRIHETLGGRATGRLVPHFETDATIETDVLERPFTREPDLPAALLDGHLTLGPYQLTTLRLTRPAAREQ</sequence>
<keyword evidence="3 7" id="KW-0378">Hydrolase</keyword>
<feature type="region of interest" description="Disordered" evidence="5">
    <location>
        <begin position="84"/>
        <end position="129"/>
    </location>
</feature>
<dbReference type="GO" id="GO:0051213">
    <property type="term" value="F:dioxygenase activity"/>
    <property type="evidence" value="ECO:0007669"/>
    <property type="project" value="UniProtKB-KW"/>
</dbReference>
<evidence type="ECO:0000256" key="2">
    <source>
        <dbReference type="ARBA" id="ARBA00022723"/>
    </source>
</evidence>